<dbReference type="EMBL" id="WHPF01000012">
    <property type="protein sequence ID" value="NNV57089.1"/>
    <property type="molecule type" value="Genomic_DNA"/>
</dbReference>
<organism evidence="1 2">
    <name type="scientific">Limnovirga soli</name>
    <dbReference type="NCBI Taxonomy" id="2656915"/>
    <lineage>
        <taxon>Bacteria</taxon>
        <taxon>Pseudomonadati</taxon>
        <taxon>Bacteroidota</taxon>
        <taxon>Chitinophagia</taxon>
        <taxon>Chitinophagales</taxon>
        <taxon>Chitinophagaceae</taxon>
        <taxon>Limnovirga</taxon>
    </lineage>
</organism>
<keyword evidence="2" id="KW-1185">Reference proteome</keyword>
<sequence length="349" mass="39680">MQYKNTLIYSLVLVWIFLFSSNQINAQVKKEVQYDSSYFKIYPNKLTTRFYFSQKYTSFSVHQQSAANQLQYRPNTTLNMGVGATWHNFSLNLAYGFGFLNRTTERGKTKYLDLQGHFYPHKWVVDWYGQLYKGFYISPGNIPYTPANAYYVRPDIHVSLFGIAPYYILNASRFSYNAGMIQNEWQKKSAGSLLLGGELYYSVIKGDSAFVPSAIQQHYAQKGINEIRYAGFGPGIGYAYTLVAAKHLFVLGSLAAAVQLNALTETGKLVSQQTVSVKPTYSFRMAAGYNSDSWNCSMNWVGNKTPMFGINGTNRYDMQTGNYRFIIAKKINAGPHLQKQLIKLNRILP</sequence>
<dbReference type="InterPro" id="IPR025535">
    <property type="entry name" value="DUF4421"/>
</dbReference>
<dbReference type="AlphaFoldDB" id="A0A8J8FIR0"/>
<evidence type="ECO:0000313" key="2">
    <source>
        <dbReference type="Proteomes" id="UP000598971"/>
    </source>
</evidence>
<name>A0A8J8FIR0_9BACT</name>
<comment type="caution">
    <text evidence="1">The sequence shown here is derived from an EMBL/GenBank/DDBJ whole genome shotgun (WGS) entry which is preliminary data.</text>
</comment>
<reference evidence="1" key="1">
    <citation type="submission" date="2019-10" db="EMBL/GenBank/DDBJ databases">
        <title>Draft genome sequence of Panacibacter sp. KCS-6.</title>
        <authorList>
            <person name="Yim K.J."/>
        </authorList>
    </citation>
    <scope>NUCLEOTIDE SEQUENCE</scope>
    <source>
        <strain evidence="1">KCS-6</strain>
    </source>
</reference>
<dbReference type="RefSeq" id="WP_171609033.1">
    <property type="nucleotide sequence ID" value="NZ_WHPF01000012.1"/>
</dbReference>
<proteinExistence type="predicted"/>
<gene>
    <name evidence="1" type="ORF">GD597_16570</name>
</gene>
<dbReference type="Proteomes" id="UP000598971">
    <property type="component" value="Unassembled WGS sequence"/>
</dbReference>
<accession>A0A8J8FIR0</accession>
<dbReference type="Pfam" id="PF14391">
    <property type="entry name" value="DUF4421"/>
    <property type="match status" value="1"/>
</dbReference>
<evidence type="ECO:0000313" key="1">
    <source>
        <dbReference type="EMBL" id="NNV57089.1"/>
    </source>
</evidence>
<protein>
    <submittedName>
        <fullName evidence="1">DUF4421 domain-containing protein</fullName>
    </submittedName>
</protein>